<dbReference type="AlphaFoldDB" id="A0A7W3ZQ15"/>
<proteinExistence type="predicted"/>
<evidence type="ECO:0000313" key="1">
    <source>
        <dbReference type="EMBL" id="MBB1256539.1"/>
    </source>
</evidence>
<evidence type="ECO:0000313" key="2">
    <source>
        <dbReference type="Proteomes" id="UP000525686"/>
    </source>
</evidence>
<dbReference type="RefSeq" id="WP_181355498.1">
    <property type="nucleotide sequence ID" value="NZ_JABJWZ010000385.1"/>
</dbReference>
<dbReference type="Proteomes" id="UP000525686">
    <property type="component" value="Unassembled WGS sequence"/>
</dbReference>
<reference evidence="2" key="1">
    <citation type="submission" date="2020-05" db="EMBL/GenBank/DDBJ databases">
        <title>Classification of alakaliphilic streptomycetes isolated from an alkaline soil next to Lonar Crater, India and a proposal for the recognition of Streptomyces alkaliterrae sp. nov.</title>
        <authorList>
            <person name="Golinska P."/>
        </authorList>
    </citation>
    <scope>NUCLEOTIDE SEQUENCE [LARGE SCALE GENOMIC DNA]</scope>
    <source>
        <strain evidence="2">OF3</strain>
    </source>
</reference>
<protein>
    <submittedName>
        <fullName evidence="1">Uncharacterized protein</fullName>
    </submittedName>
</protein>
<sequence>MPTTTTARRGHAMTSRDLEILQWIGRWRAVTCDQVAREFDRRAGSTRRREVYERRLRALHALGMLRQDRPLSDRPRIHWLTRAGMTAAGMDGAPASPSVAELVHDLEVIELAAHLARIQPDHQLITEQEIRRCEPNPSSGPGARLRSDIEIGAGRGTGGRAFPDLASVVTGPEGDEQVWVHELERARKGRARLMTIMLSYAYAEHVHGVVYWAWPDLVELLEGVAAEANRHAEEAGLRPCIVVRPWKPKL</sequence>
<dbReference type="EMBL" id="JABJWZ010000385">
    <property type="protein sequence ID" value="MBB1256539.1"/>
    <property type="molecule type" value="Genomic_DNA"/>
</dbReference>
<organism evidence="1 2">
    <name type="scientific">Streptomyces alkaliterrae</name>
    <dbReference type="NCBI Taxonomy" id="2213162"/>
    <lineage>
        <taxon>Bacteria</taxon>
        <taxon>Bacillati</taxon>
        <taxon>Actinomycetota</taxon>
        <taxon>Actinomycetes</taxon>
        <taxon>Kitasatosporales</taxon>
        <taxon>Streptomycetaceae</taxon>
        <taxon>Streptomyces</taxon>
    </lineage>
</organism>
<accession>A0A7W3ZQ15</accession>
<name>A0A7W3ZQ15_9ACTN</name>
<comment type="caution">
    <text evidence="1">The sequence shown here is derived from an EMBL/GenBank/DDBJ whole genome shotgun (WGS) entry which is preliminary data.</text>
</comment>
<gene>
    <name evidence="1" type="ORF">H3146_24780</name>
</gene>